<organism evidence="2 3">
    <name type="scientific">Agromyces soli</name>
    <dbReference type="NCBI Taxonomy" id="659012"/>
    <lineage>
        <taxon>Bacteria</taxon>
        <taxon>Bacillati</taxon>
        <taxon>Actinomycetota</taxon>
        <taxon>Actinomycetes</taxon>
        <taxon>Micrococcales</taxon>
        <taxon>Microbacteriaceae</taxon>
        <taxon>Agromyces</taxon>
    </lineage>
</organism>
<dbReference type="CDD" id="cd00761">
    <property type="entry name" value="Glyco_tranf_GTA_type"/>
    <property type="match status" value="1"/>
</dbReference>
<evidence type="ECO:0000313" key="3">
    <source>
        <dbReference type="Proteomes" id="UP000831304"/>
    </source>
</evidence>
<dbReference type="Gene3D" id="3.90.550.10">
    <property type="entry name" value="Spore Coat Polysaccharide Biosynthesis Protein SpsA, Chain A"/>
    <property type="match status" value="1"/>
</dbReference>
<proteinExistence type="predicted"/>
<dbReference type="RefSeq" id="WP_243568851.1">
    <property type="nucleotide sequence ID" value="NZ_BAAARD010000006.1"/>
</dbReference>
<dbReference type="SUPFAM" id="SSF53448">
    <property type="entry name" value="Nucleotide-diphospho-sugar transferases"/>
    <property type="match status" value="1"/>
</dbReference>
<dbReference type="PANTHER" id="PTHR43685:SF2">
    <property type="entry name" value="GLYCOSYLTRANSFERASE 2-LIKE DOMAIN-CONTAINING PROTEIN"/>
    <property type="match status" value="1"/>
</dbReference>
<protein>
    <submittedName>
        <fullName evidence="2">Glycosyltransferase</fullName>
    </submittedName>
</protein>
<dbReference type="Pfam" id="PF00535">
    <property type="entry name" value="Glycos_transf_2"/>
    <property type="match status" value="1"/>
</dbReference>
<dbReference type="InterPro" id="IPR029044">
    <property type="entry name" value="Nucleotide-diphossugar_trans"/>
</dbReference>
<reference evidence="2 3" key="1">
    <citation type="submission" date="2022-03" db="EMBL/GenBank/DDBJ databases">
        <title>Agromyces sp. isolated from the gut of P. brevitarsis seulensis larvae.</title>
        <authorList>
            <person name="Won M."/>
            <person name="Kwon S.-W."/>
        </authorList>
    </citation>
    <scope>NUCLEOTIDE SEQUENCE [LARGE SCALE GENOMIC DNA]</scope>
    <source>
        <strain evidence="2 3">KACC 16215</strain>
    </source>
</reference>
<sequence>MPIPIARRMRAAAERLSGAVHAARGRSWAARAEDDGRGRVDLVMPAHDVGRFIDEAIRSVLSQDRPRLRLFVLDDDSQDDTASRVERWVRRDARVRLVRVAHHDPNAVRNDGIARADGEYLGFLDADDRLRPGALRDLVRSLERSGSDFAVGSYDRLVGSERRAPAFWIDEAHARERLGTNVRSFPEVMVNAVQWTKLYRRSFWDAAALEFPSGGHFQDQLVSARAYSRAAAFDVLARKTVDWRIRGDGSSMTQQGVRAAQVRDRFTTALGALAVLDAETDEATSRARLLQFLSNDAAIAAAELRGMDREAFDALGTGLAALAERADRAIWEQVPAESKVLFEFVLRGDRARALEYLDRGGLDSLAAPLVVHRGQTFVGLPFWQDPEAAVPIDRFRAAPRELRAYAEQPRRSS</sequence>
<gene>
    <name evidence="2" type="ORF">MTP13_17135</name>
</gene>
<dbReference type="InterPro" id="IPR001173">
    <property type="entry name" value="Glyco_trans_2-like"/>
</dbReference>
<dbReference type="Proteomes" id="UP000831304">
    <property type="component" value="Chromosome"/>
</dbReference>
<dbReference type="InterPro" id="IPR050834">
    <property type="entry name" value="Glycosyltransf_2"/>
</dbReference>
<evidence type="ECO:0000313" key="2">
    <source>
        <dbReference type="EMBL" id="UOE26011.1"/>
    </source>
</evidence>
<evidence type="ECO:0000259" key="1">
    <source>
        <dbReference type="Pfam" id="PF00535"/>
    </source>
</evidence>
<keyword evidence="3" id="KW-1185">Reference proteome</keyword>
<accession>A0ABY4AV16</accession>
<dbReference type="PANTHER" id="PTHR43685">
    <property type="entry name" value="GLYCOSYLTRANSFERASE"/>
    <property type="match status" value="1"/>
</dbReference>
<dbReference type="EMBL" id="CP094533">
    <property type="protein sequence ID" value="UOE26011.1"/>
    <property type="molecule type" value="Genomic_DNA"/>
</dbReference>
<feature type="domain" description="Glycosyltransferase 2-like" evidence="1">
    <location>
        <begin position="42"/>
        <end position="167"/>
    </location>
</feature>
<name>A0ABY4AV16_9MICO</name>